<dbReference type="NCBIfam" id="TIGR00124">
    <property type="entry name" value="cit_ly_ligase"/>
    <property type="match status" value="1"/>
</dbReference>
<dbReference type="Pfam" id="PF08218">
    <property type="entry name" value="Citrate_ly_lig"/>
    <property type="match status" value="1"/>
</dbReference>
<dbReference type="PANTHER" id="PTHR40599">
    <property type="entry name" value="[CITRATE [PRO-3S]-LYASE] LIGASE"/>
    <property type="match status" value="1"/>
</dbReference>
<evidence type="ECO:0000313" key="6">
    <source>
        <dbReference type="Proteomes" id="UP001281656"/>
    </source>
</evidence>
<dbReference type="SMART" id="SM00764">
    <property type="entry name" value="Citrate_ly_lig"/>
    <property type="match status" value="1"/>
</dbReference>
<dbReference type="Proteomes" id="UP001281656">
    <property type="component" value="Unassembled WGS sequence"/>
</dbReference>
<reference evidence="5 6" key="1">
    <citation type="submission" date="2023-04" db="EMBL/GenBank/DDBJ databases">
        <title>Clostridium tannerae sp. nov., isolated from the fecal material of an alpaca.</title>
        <authorList>
            <person name="Miller S."/>
            <person name="Hendry M."/>
            <person name="King J."/>
            <person name="Sankaranarayanan K."/>
            <person name="Lawson P.A."/>
        </authorList>
    </citation>
    <scope>NUCLEOTIDE SEQUENCE [LARGE SCALE GENOMIC DNA]</scope>
    <source>
        <strain evidence="5 6">A1-XYC3</strain>
    </source>
</reference>
<evidence type="ECO:0000313" key="5">
    <source>
        <dbReference type="EMBL" id="MDW8800128.1"/>
    </source>
</evidence>
<gene>
    <name evidence="5" type="primary">citC</name>
    <name evidence="5" type="ORF">P8V03_03045</name>
</gene>
<dbReference type="SUPFAM" id="SSF52374">
    <property type="entry name" value="Nucleotidylyl transferase"/>
    <property type="match status" value="1"/>
</dbReference>
<protein>
    <recommendedName>
        <fullName evidence="3">[Citrate [pro-3S]-lyase] ligase</fullName>
        <ecNumber evidence="3">6.2.1.22</ecNumber>
    </recommendedName>
</protein>
<dbReference type="NCBIfam" id="TIGR00125">
    <property type="entry name" value="cyt_tran_rel"/>
    <property type="match status" value="1"/>
</dbReference>
<dbReference type="GO" id="GO:0008771">
    <property type="term" value="F:[citrate (pro-3S)-lyase] ligase activity"/>
    <property type="evidence" value="ECO:0007669"/>
    <property type="project" value="UniProtKB-EC"/>
</dbReference>
<dbReference type="SUPFAM" id="SSF55729">
    <property type="entry name" value="Acyl-CoA N-acyltransferases (Nat)"/>
    <property type="match status" value="1"/>
</dbReference>
<comment type="catalytic activity">
    <reaction evidence="3">
        <text>holo-[citrate lyase ACP] + acetate + ATP = acetyl-[citrate lyase ACP] + AMP + diphosphate</text>
        <dbReference type="Rhea" id="RHEA:23788"/>
        <dbReference type="Rhea" id="RHEA-COMP:10158"/>
        <dbReference type="Rhea" id="RHEA-COMP:13710"/>
        <dbReference type="ChEBI" id="CHEBI:30089"/>
        <dbReference type="ChEBI" id="CHEBI:30616"/>
        <dbReference type="ChEBI" id="CHEBI:33019"/>
        <dbReference type="ChEBI" id="CHEBI:82683"/>
        <dbReference type="ChEBI" id="CHEBI:137976"/>
        <dbReference type="ChEBI" id="CHEBI:456215"/>
        <dbReference type="EC" id="6.2.1.22"/>
    </reaction>
</comment>
<proteinExistence type="predicted"/>
<dbReference type="InterPro" id="IPR005216">
    <property type="entry name" value="Citrate_lyase_ligase"/>
</dbReference>
<evidence type="ECO:0000256" key="3">
    <source>
        <dbReference type="PIRNR" id="PIRNR005751"/>
    </source>
</evidence>
<feature type="domain" description="Citrate lyase ligase C-terminal" evidence="4">
    <location>
        <begin position="148"/>
        <end position="329"/>
    </location>
</feature>
<organism evidence="5 6">
    <name type="scientific">Clostridium tanneri</name>
    <dbReference type="NCBI Taxonomy" id="3037988"/>
    <lineage>
        <taxon>Bacteria</taxon>
        <taxon>Bacillati</taxon>
        <taxon>Bacillota</taxon>
        <taxon>Clostridia</taxon>
        <taxon>Eubacteriales</taxon>
        <taxon>Clostridiaceae</taxon>
        <taxon>Clostridium</taxon>
    </lineage>
</organism>
<dbReference type="InterPro" id="IPR004821">
    <property type="entry name" value="Cyt_trans-like"/>
</dbReference>
<comment type="caution">
    <text evidence="5">The sequence shown here is derived from an EMBL/GenBank/DDBJ whole genome shotgun (WGS) entry which is preliminary data.</text>
</comment>
<evidence type="ECO:0000256" key="2">
    <source>
        <dbReference type="ARBA" id="ARBA00022840"/>
    </source>
</evidence>
<dbReference type="Gene3D" id="3.40.630.30">
    <property type="match status" value="1"/>
</dbReference>
<dbReference type="InterPro" id="IPR013166">
    <property type="entry name" value="Citrate_lyase_ligase_C"/>
</dbReference>
<dbReference type="EC" id="6.2.1.22" evidence="3"/>
<accession>A0ABU4JPP4</accession>
<dbReference type="RefSeq" id="WP_318796744.1">
    <property type="nucleotide sequence ID" value="NZ_JARUJP010000002.1"/>
</dbReference>
<dbReference type="EMBL" id="JARUJP010000002">
    <property type="protein sequence ID" value="MDW8800128.1"/>
    <property type="molecule type" value="Genomic_DNA"/>
</dbReference>
<evidence type="ECO:0000259" key="4">
    <source>
        <dbReference type="SMART" id="SM00764"/>
    </source>
</evidence>
<dbReference type="PANTHER" id="PTHR40599:SF1">
    <property type="entry name" value="[CITRATE [PRO-3S]-LYASE] LIGASE"/>
    <property type="match status" value="1"/>
</dbReference>
<comment type="function">
    <text evidence="3">Acetylation of prosthetic group (2-(5''-phosphoribosyl)-3'-dephosphocoenzyme-A) of the gamma subunit of citrate lyase.</text>
</comment>
<dbReference type="Gene3D" id="3.40.50.620">
    <property type="entry name" value="HUPs"/>
    <property type="match status" value="1"/>
</dbReference>
<keyword evidence="1 3" id="KW-0547">Nucleotide-binding</keyword>
<keyword evidence="6" id="KW-1185">Reference proteome</keyword>
<dbReference type="InterPro" id="IPR014729">
    <property type="entry name" value="Rossmann-like_a/b/a_fold"/>
</dbReference>
<dbReference type="InterPro" id="IPR016181">
    <property type="entry name" value="Acyl_CoA_acyltransferase"/>
</dbReference>
<dbReference type="PIRSF" id="PIRSF005751">
    <property type="entry name" value="Acet_citr_lig"/>
    <property type="match status" value="1"/>
</dbReference>
<evidence type="ECO:0000256" key="1">
    <source>
        <dbReference type="ARBA" id="ARBA00022741"/>
    </source>
</evidence>
<sequence length="348" mass="40775">MYDFKLQSINLKNEKEKNEVYRFLEQFQLTLDKDVDYTVVLRDGNETIKATCSKEKNIFKCFAISEDLRGENVTSSLISHLIDKAFEEGIYHNFVFTKPDKIKIFTALNFKLIYEVEEAALLEYGIYDINKSLNKMIDRYSINPQSLKGALVMNCNPFTKGHRYIIEEAAKRCEEVLVFIVEEDRSIFPFKHRYSIVKEGVKDLTNVTVVPGGEYIISSATFPNYFIRKEDDRMRAYQNVDCNIFGKYFCSRFNIDKRFVGEEPYCNVTNSYNQTLKDIMPKYGVEVIELKRKKNDEEFISASKVRELIRNNKMDKVRELVPEVTWNFLNSQLGKEISERIKISNSPH</sequence>
<keyword evidence="2 3" id="KW-0067">ATP-binding</keyword>
<name>A0ABU4JPP4_9CLOT</name>
<keyword evidence="3 5" id="KW-0436">Ligase</keyword>